<comment type="caution">
    <text evidence="1">The sequence shown here is derived from an EMBL/GenBank/DDBJ whole genome shotgun (WGS) entry which is preliminary data.</text>
</comment>
<dbReference type="RefSeq" id="WP_118046878.1">
    <property type="nucleotide sequence ID" value="NZ_QRWQ01000008.1"/>
</dbReference>
<sequence>MQEFITALLTAVITAAVPVITVYAVNALKKAGANAEADTEDIKVKGYINEITTAVADAVSATSQTYVDALKQAGKFTAEAQKEAAKKALNACIAYLTPAATKFIESAYGDLKEYLSNKIEAEVRKQKLSTGIPITSVMESTTDTTAVAASTAAATAASVIQTAISQIDAEAKAPAAE</sequence>
<dbReference type="AlphaFoldDB" id="A0A412NGD7"/>
<proteinExistence type="predicted"/>
<name>A0A412NGD7_MEDGN</name>
<dbReference type="Proteomes" id="UP000283834">
    <property type="component" value="Unassembled WGS sequence"/>
</dbReference>
<evidence type="ECO:0000313" key="1">
    <source>
        <dbReference type="EMBL" id="RGT38375.1"/>
    </source>
</evidence>
<accession>A0A412NGD7</accession>
<gene>
    <name evidence="1" type="ORF">DWX36_09575</name>
</gene>
<dbReference type="EMBL" id="QRWQ01000008">
    <property type="protein sequence ID" value="RGT38375.1"/>
    <property type="molecule type" value="Genomic_DNA"/>
</dbReference>
<organism evidence="1 2">
    <name type="scientific">Mediterraneibacter gnavus</name>
    <name type="common">Ruminococcus gnavus</name>
    <dbReference type="NCBI Taxonomy" id="33038"/>
    <lineage>
        <taxon>Bacteria</taxon>
        <taxon>Bacillati</taxon>
        <taxon>Bacillota</taxon>
        <taxon>Clostridia</taxon>
        <taxon>Lachnospirales</taxon>
        <taxon>Lachnospiraceae</taxon>
        <taxon>Mediterraneibacter</taxon>
    </lineage>
</organism>
<reference evidence="1 2" key="1">
    <citation type="submission" date="2018-08" db="EMBL/GenBank/DDBJ databases">
        <title>A genome reference for cultivated species of the human gut microbiota.</title>
        <authorList>
            <person name="Zou Y."/>
            <person name="Xue W."/>
            <person name="Luo G."/>
        </authorList>
    </citation>
    <scope>NUCLEOTIDE SEQUENCE [LARGE SCALE GENOMIC DNA]</scope>
    <source>
        <strain evidence="1 2">AF19-16AC</strain>
    </source>
</reference>
<evidence type="ECO:0000313" key="2">
    <source>
        <dbReference type="Proteomes" id="UP000283834"/>
    </source>
</evidence>
<protein>
    <submittedName>
        <fullName evidence="1">Uncharacterized protein</fullName>
    </submittedName>
</protein>